<feature type="transmembrane region" description="Helical" evidence="2">
    <location>
        <begin position="179"/>
        <end position="199"/>
    </location>
</feature>
<dbReference type="EMBL" id="LBMM01005877">
    <property type="protein sequence ID" value="KMQ91124.1"/>
    <property type="molecule type" value="Genomic_DNA"/>
</dbReference>
<organism evidence="3 4">
    <name type="scientific">Lasius niger</name>
    <name type="common">Black garden ant</name>
    <dbReference type="NCBI Taxonomy" id="67767"/>
    <lineage>
        <taxon>Eukaryota</taxon>
        <taxon>Metazoa</taxon>
        <taxon>Ecdysozoa</taxon>
        <taxon>Arthropoda</taxon>
        <taxon>Hexapoda</taxon>
        <taxon>Insecta</taxon>
        <taxon>Pterygota</taxon>
        <taxon>Neoptera</taxon>
        <taxon>Endopterygota</taxon>
        <taxon>Hymenoptera</taxon>
        <taxon>Apocrita</taxon>
        <taxon>Aculeata</taxon>
        <taxon>Formicoidea</taxon>
        <taxon>Formicidae</taxon>
        <taxon>Formicinae</taxon>
        <taxon>Lasius</taxon>
        <taxon>Lasius</taxon>
    </lineage>
</organism>
<protein>
    <submittedName>
        <fullName evidence="3">Uncharacterized protein</fullName>
    </submittedName>
</protein>
<dbReference type="OrthoDB" id="10029527at2759"/>
<accession>A0A0J7KLL4</accession>
<reference evidence="3 4" key="1">
    <citation type="submission" date="2015-04" db="EMBL/GenBank/DDBJ databases">
        <title>Lasius niger genome sequencing.</title>
        <authorList>
            <person name="Konorov E.A."/>
            <person name="Nikitin M.A."/>
            <person name="Kirill M.V."/>
            <person name="Chang P."/>
        </authorList>
    </citation>
    <scope>NUCLEOTIDE SEQUENCE [LARGE SCALE GENOMIC DNA]</scope>
    <source>
        <tissue evidence="3">Whole</tissue>
    </source>
</reference>
<evidence type="ECO:0000313" key="3">
    <source>
        <dbReference type="EMBL" id="KMQ91124.1"/>
    </source>
</evidence>
<feature type="transmembrane region" description="Helical" evidence="2">
    <location>
        <begin position="152"/>
        <end position="173"/>
    </location>
</feature>
<feature type="transmembrane region" description="Helical" evidence="2">
    <location>
        <begin position="230"/>
        <end position="250"/>
    </location>
</feature>
<keyword evidence="2" id="KW-0812">Transmembrane</keyword>
<feature type="non-terminal residue" evidence="3">
    <location>
        <position position="1"/>
    </location>
</feature>
<dbReference type="Proteomes" id="UP000036403">
    <property type="component" value="Unassembled WGS sequence"/>
</dbReference>
<keyword evidence="2" id="KW-1133">Transmembrane helix</keyword>
<keyword evidence="2" id="KW-0472">Membrane</keyword>
<feature type="region of interest" description="Disordered" evidence="1">
    <location>
        <begin position="91"/>
        <end position="130"/>
    </location>
</feature>
<keyword evidence="4" id="KW-1185">Reference proteome</keyword>
<evidence type="ECO:0000313" key="4">
    <source>
        <dbReference type="Proteomes" id="UP000036403"/>
    </source>
</evidence>
<feature type="compositionally biased region" description="Low complexity" evidence="1">
    <location>
        <begin position="98"/>
        <end position="124"/>
    </location>
</feature>
<evidence type="ECO:0000256" key="2">
    <source>
        <dbReference type="SAM" id="Phobius"/>
    </source>
</evidence>
<dbReference type="STRING" id="67767.A0A0J7KLL4"/>
<dbReference type="PaxDb" id="67767-A0A0J7KLL4"/>
<name>A0A0J7KLL4_LASNI</name>
<evidence type="ECO:0000256" key="1">
    <source>
        <dbReference type="SAM" id="MobiDB-lite"/>
    </source>
</evidence>
<comment type="caution">
    <text evidence="3">The sequence shown here is derived from an EMBL/GenBank/DDBJ whole genome shotgun (WGS) entry which is preliminary data.</text>
</comment>
<dbReference type="AlphaFoldDB" id="A0A0J7KLL4"/>
<gene>
    <name evidence="3" type="ORF">RF55_9048</name>
</gene>
<sequence length="389" mass="43378">EEEEREGGAAAAAAAAAVAAAADTRWTTITVAVTSTTITIAAATDGDARRVRVMDRILPSFARRVMECRAWDVVSRVYRRRQEATLTGRDVDVVGNLPGPSSPSTSSSSSPSRGGEEAAASSSPGRDHPCSSEACRYCRAVEKTLFWEDFTFFVNVYLIIVLSVAIWIYGVLGVPTSRIPFRILTVYLIIQLMIAFKFMDSLAPAEEHQRVCSRLHWLWRNLRQLRSEQPGLHCAILCLVAFGLWLFGHINSSTHQSIYWGIVLGPLIMRLPFKLSDKLSEYFKSHRDSFYDDDFIEAFHEKMLTLPYYGEGSTDGVEMSELELSAGENDVEGEDDIKFQTGHFEKSSSSSSEEEAFDAKKMITVSSDESNGDSDFEIIDKEEIVKMEM</sequence>
<proteinExistence type="predicted"/>